<organism evidence="2 3">
    <name type="scientific">Myxacorys almedinensis A</name>
    <dbReference type="NCBI Taxonomy" id="2690445"/>
    <lineage>
        <taxon>Bacteria</taxon>
        <taxon>Bacillati</taxon>
        <taxon>Cyanobacteriota</taxon>
        <taxon>Cyanophyceae</taxon>
        <taxon>Leptolyngbyales</taxon>
        <taxon>Leptolyngbyaceae</taxon>
        <taxon>Myxacorys</taxon>
        <taxon>Myxacorys almedinensis</taxon>
    </lineage>
</organism>
<keyword evidence="1" id="KW-0812">Transmembrane</keyword>
<evidence type="ECO:0000313" key="3">
    <source>
        <dbReference type="Proteomes" id="UP000646053"/>
    </source>
</evidence>
<feature type="transmembrane region" description="Helical" evidence="1">
    <location>
        <begin position="391"/>
        <end position="411"/>
    </location>
</feature>
<keyword evidence="1" id="KW-0472">Membrane</keyword>
<dbReference type="EMBL" id="WVIE01000008">
    <property type="protein sequence ID" value="NDJ17315.1"/>
    <property type="molecule type" value="Genomic_DNA"/>
</dbReference>
<feature type="transmembrane region" description="Helical" evidence="1">
    <location>
        <begin position="260"/>
        <end position="280"/>
    </location>
</feature>
<gene>
    <name evidence="2" type="ORF">GS601_08425</name>
</gene>
<accession>A0A8J8CL35</accession>
<dbReference type="AlphaFoldDB" id="A0A8J8CL35"/>
<name>A0A8J8CL35_9CYAN</name>
<feature type="transmembrane region" description="Helical" evidence="1">
    <location>
        <begin position="286"/>
        <end position="307"/>
    </location>
</feature>
<dbReference type="RefSeq" id="WP_162422840.1">
    <property type="nucleotide sequence ID" value="NZ_WVIE01000008.1"/>
</dbReference>
<dbReference type="InterPro" id="IPR049500">
    <property type="entry name" value="Peptidase_M50B-like"/>
</dbReference>
<protein>
    <submittedName>
        <fullName evidence="2">Uncharacterized protein</fullName>
    </submittedName>
</protein>
<reference evidence="2" key="1">
    <citation type="submission" date="2019-12" db="EMBL/GenBank/DDBJ databases">
        <title>High-Quality draft genome sequences of three cyanobacteria isolated from the limestone walls of the Old Cathedral of Coimbra.</title>
        <authorList>
            <person name="Tiago I."/>
            <person name="Soares F."/>
            <person name="Portugal A."/>
        </authorList>
    </citation>
    <scope>NUCLEOTIDE SEQUENCE</scope>
    <source>
        <strain evidence="2">A</strain>
    </source>
</reference>
<keyword evidence="3" id="KW-1185">Reference proteome</keyword>
<feature type="transmembrane region" description="Helical" evidence="1">
    <location>
        <begin position="319"/>
        <end position="339"/>
    </location>
</feature>
<dbReference type="Pfam" id="PF13398">
    <property type="entry name" value="Peptidase_M50B"/>
    <property type="match status" value="1"/>
</dbReference>
<evidence type="ECO:0000313" key="2">
    <source>
        <dbReference type="EMBL" id="NDJ17315.1"/>
    </source>
</evidence>
<keyword evidence="1" id="KW-1133">Transmembrane helix</keyword>
<dbReference type="InterPro" id="IPR036869">
    <property type="entry name" value="J_dom_sf"/>
</dbReference>
<dbReference type="SUPFAM" id="SSF46565">
    <property type="entry name" value="Chaperone J-domain"/>
    <property type="match status" value="1"/>
</dbReference>
<comment type="caution">
    <text evidence="2">The sequence shown here is derived from an EMBL/GenBank/DDBJ whole genome shotgun (WGS) entry which is preliminary data.</text>
</comment>
<proteinExistence type="predicted"/>
<dbReference type="Proteomes" id="UP000646053">
    <property type="component" value="Unassembled WGS sequence"/>
</dbReference>
<feature type="transmembrane region" description="Helical" evidence="1">
    <location>
        <begin position="236"/>
        <end position="253"/>
    </location>
</feature>
<evidence type="ECO:0000256" key="1">
    <source>
        <dbReference type="SAM" id="Phobius"/>
    </source>
</evidence>
<sequence>MSEIQLEQCYKLLGLEPGASVQEIDAAYSKTMFEKLRQGAKHEKQPLKLAYETLRNYTLMQACETAQDDPTSALPRSIAEHLNQQFGAQQVHVQIKLHQDELQVLLKAKQPPSVEFAKVVYRSLSTLELPNIKLVNIYGMRGNQSIAWKQQFQLFETYSPTDSDPYSFENRNINTLAFPVALIFAWITNVTPLKILFRSTHIWIHEVGHATVAWLAGRKATPLPFGWTNIEEARSLFVYGGILVLLGLLFWAGKREGKPWLMGLAIGFAALQFYMTWLMPTDAYEMWLSFGGIGGEFYLSTLLMAGFYVPLPDRWRWDFWRYFVVLGAANTLWSSFLQWHQIKIGNDTIPWGTLFGGGGDAGGDMNQLSLVYGWSDQQIINTYSQLGNTCLIILIGIYGIMLIKGDPAFLIKLRQRFR</sequence>